<protein>
    <recommendedName>
        <fullName evidence="3">Peptide chain release factor 1</fullName>
    </recommendedName>
</protein>
<organism evidence="1 2">
    <name type="scientific">Jiangella aurantiaca</name>
    <dbReference type="NCBI Taxonomy" id="2530373"/>
    <lineage>
        <taxon>Bacteria</taxon>
        <taxon>Bacillati</taxon>
        <taxon>Actinomycetota</taxon>
        <taxon>Actinomycetes</taxon>
        <taxon>Jiangellales</taxon>
        <taxon>Jiangellaceae</taxon>
        <taxon>Jiangella</taxon>
    </lineage>
</organism>
<name>A0A4V2YRZ8_9ACTN</name>
<evidence type="ECO:0000313" key="1">
    <source>
        <dbReference type="EMBL" id="TDD67427.1"/>
    </source>
</evidence>
<dbReference type="Pfam" id="PF18844">
    <property type="entry name" value="baeRF_family2"/>
    <property type="match status" value="1"/>
</dbReference>
<dbReference type="InterPro" id="IPR040701">
    <property type="entry name" value="Bact_RF_family2"/>
</dbReference>
<dbReference type="Proteomes" id="UP000295217">
    <property type="component" value="Unassembled WGS sequence"/>
</dbReference>
<sequence length="363" mass="39247">MRLDALTRILDHQGPFASALMDVSRTTEDARQQLELRGRAARAELAAAGAPHAVAEEVVRRLLEPTGKPGETARFVVAGRDGVLVDETLPHWSGREVLTWGPLPDTTAWLAYQEAAVPVLVVLADHLGADLHQCAAWGREPTTVHTVDGSTENLSKVPDGGWAMADLQRRTDEVWRFNARAVVAEVERLAGSEPPLIVLAGDPRARHDVRAGLPPHVAEHVVEAEHGSRAGGASNEAFLRETDAAVRRAVDERRRRAVERLEEHLGRHYAVAVGLAEVLDMTVQAGVETVVLDEVRAAHRTVRPADYPYLPLPDGVRVALVVRSDLLVLAAAAATGAEAVFTAPSLLPDDGVAALLRWDRPPR</sequence>
<dbReference type="EMBL" id="SMLB01000029">
    <property type="protein sequence ID" value="TDD67427.1"/>
    <property type="molecule type" value="Genomic_DNA"/>
</dbReference>
<evidence type="ECO:0000313" key="2">
    <source>
        <dbReference type="Proteomes" id="UP000295217"/>
    </source>
</evidence>
<accession>A0A4V2YRZ8</accession>
<proteinExistence type="predicted"/>
<dbReference type="AlphaFoldDB" id="A0A4V2YRZ8"/>
<dbReference type="OrthoDB" id="5179393at2"/>
<keyword evidence="2" id="KW-1185">Reference proteome</keyword>
<comment type="caution">
    <text evidence="1">The sequence shown here is derived from an EMBL/GenBank/DDBJ whole genome shotgun (WGS) entry which is preliminary data.</text>
</comment>
<dbReference type="RefSeq" id="WP_132104767.1">
    <property type="nucleotide sequence ID" value="NZ_SMLB01000029.1"/>
</dbReference>
<evidence type="ECO:0008006" key="3">
    <source>
        <dbReference type="Google" id="ProtNLM"/>
    </source>
</evidence>
<gene>
    <name evidence="1" type="ORF">E1262_19320</name>
</gene>
<reference evidence="1 2" key="1">
    <citation type="submission" date="2019-02" db="EMBL/GenBank/DDBJ databases">
        <title>Draft genome sequences of novel Actinobacteria.</title>
        <authorList>
            <person name="Sahin N."/>
            <person name="Ay H."/>
            <person name="Saygin H."/>
        </authorList>
    </citation>
    <scope>NUCLEOTIDE SEQUENCE [LARGE SCALE GENOMIC DNA]</scope>
    <source>
        <strain evidence="1 2">8K307</strain>
    </source>
</reference>